<evidence type="ECO:0000313" key="1">
    <source>
        <dbReference type="EMBL" id="GAA4062615.1"/>
    </source>
</evidence>
<reference evidence="2" key="1">
    <citation type="journal article" date="2019" name="Int. J. Syst. Evol. Microbiol.">
        <title>The Global Catalogue of Microorganisms (GCM) 10K type strain sequencing project: providing services to taxonomists for standard genome sequencing and annotation.</title>
        <authorList>
            <consortium name="The Broad Institute Genomics Platform"/>
            <consortium name="The Broad Institute Genome Sequencing Center for Infectious Disease"/>
            <person name="Wu L."/>
            <person name="Ma J."/>
        </authorList>
    </citation>
    <scope>NUCLEOTIDE SEQUENCE [LARGE SCALE GENOMIC DNA]</scope>
    <source>
        <strain evidence="2">JCM 17069</strain>
    </source>
</reference>
<organism evidence="1 2">
    <name type="scientific">Flavobacterium cheonanense</name>
    <dbReference type="NCBI Taxonomy" id="706183"/>
    <lineage>
        <taxon>Bacteria</taxon>
        <taxon>Pseudomonadati</taxon>
        <taxon>Bacteroidota</taxon>
        <taxon>Flavobacteriia</taxon>
        <taxon>Flavobacteriales</taxon>
        <taxon>Flavobacteriaceae</taxon>
        <taxon>Flavobacterium</taxon>
    </lineage>
</organism>
<gene>
    <name evidence="1" type="ORF">GCM10022389_03970</name>
</gene>
<accession>A0ABP7V9P0</accession>
<name>A0ABP7V9P0_9FLAO</name>
<protein>
    <submittedName>
        <fullName evidence="1">Uncharacterized protein</fullName>
    </submittedName>
</protein>
<proteinExistence type="predicted"/>
<sequence length="132" mass="15593">MNKNGEIGWNKKVENEIKYGKAQVLNIETEKVIKRAETYDLGSGFYIKVSENETLYLQGQYYDELQYSRKFPNTNFEIVRSNLTQNELIAIYSFGKYLKPEKKLKPFTKEQYEKNEVDYDGDLLNIPIDEIK</sequence>
<keyword evidence="2" id="KW-1185">Reference proteome</keyword>
<dbReference type="Proteomes" id="UP001500367">
    <property type="component" value="Unassembled WGS sequence"/>
</dbReference>
<dbReference type="EMBL" id="BAABCT010000001">
    <property type="protein sequence ID" value="GAA4062615.1"/>
    <property type="molecule type" value="Genomic_DNA"/>
</dbReference>
<evidence type="ECO:0000313" key="2">
    <source>
        <dbReference type="Proteomes" id="UP001500367"/>
    </source>
</evidence>
<comment type="caution">
    <text evidence="1">The sequence shown here is derived from an EMBL/GenBank/DDBJ whole genome shotgun (WGS) entry which is preliminary data.</text>
</comment>